<proteinExistence type="predicted"/>
<evidence type="ECO:0000313" key="1">
    <source>
        <dbReference type="EMBL" id="VTR99865.1"/>
    </source>
</evidence>
<dbReference type="AlphaFoldDB" id="A0A6P2DF33"/>
<keyword evidence="2" id="KW-1185">Reference proteome</keyword>
<organism evidence="1 2">
    <name type="scientific">Gemmata massiliana</name>
    <dbReference type="NCBI Taxonomy" id="1210884"/>
    <lineage>
        <taxon>Bacteria</taxon>
        <taxon>Pseudomonadati</taxon>
        <taxon>Planctomycetota</taxon>
        <taxon>Planctomycetia</taxon>
        <taxon>Gemmatales</taxon>
        <taxon>Gemmataceae</taxon>
        <taxon>Gemmata</taxon>
    </lineage>
</organism>
<sequence length="55" mass="6434">MIGIRPGEVLRYPVLEEARIKLEKAGFRDVVVEIVPNKQDAQFKDVRVRVEELKR</sequence>
<gene>
    <name evidence="1" type="ORF">SOIL9_83750</name>
</gene>
<evidence type="ECO:0000313" key="2">
    <source>
        <dbReference type="Proteomes" id="UP000464178"/>
    </source>
</evidence>
<dbReference type="Proteomes" id="UP000464178">
    <property type="component" value="Chromosome"/>
</dbReference>
<accession>A0A6P2DF33</accession>
<name>A0A6P2DF33_9BACT</name>
<protein>
    <submittedName>
        <fullName evidence="1">Uncharacterized protein</fullName>
    </submittedName>
</protein>
<dbReference type="KEGG" id="gms:SOIL9_83750"/>
<dbReference type="EMBL" id="LR593886">
    <property type="protein sequence ID" value="VTR99865.1"/>
    <property type="molecule type" value="Genomic_DNA"/>
</dbReference>
<dbReference type="RefSeq" id="WP_162672000.1">
    <property type="nucleotide sequence ID" value="NZ_LR593886.1"/>
</dbReference>
<reference evidence="1 2" key="1">
    <citation type="submission" date="2019-05" db="EMBL/GenBank/DDBJ databases">
        <authorList>
            <consortium name="Science for Life Laboratories"/>
        </authorList>
    </citation>
    <scope>NUCLEOTIDE SEQUENCE [LARGE SCALE GENOMIC DNA]</scope>
    <source>
        <strain evidence="1">Soil9</strain>
    </source>
</reference>